<sequence>MKNLALIAMIALLTPVLIGGGVFPALQTVSFNDPIKHTPGFPEPLNDELIREIMSRLTSVNNTYFTPDMLIEKPAVTGPSDQQSSPSNQVQPPSISDIDIPESLPDPWSGLQDAFGNTPNPSLPTISIPSLTGINPLLILLIPLVIAVALIAWYGGGLKTGLQRGITGIIGRIGGKTSMGGVVGEDPVSLYWAAVAHVSKTTGIVKMDPETHWEYFTRVKGSLNPPLQEFFKELTRIYELARYGHFNDPALSKQALDNYRGLVGRVEG</sequence>
<proteinExistence type="predicted"/>
<organism evidence="4">
    <name type="scientific">Thermosphaera aggregans</name>
    <dbReference type="NCBI Taxonomy" id="54254"/>
    <lineage>
        <taxon>Archaea</taxon>
        <taxon>Thermoproteota</taxon>
        <taxon>Thermoprotei</taxon>
        <taxon>Desulfurococcales</taxon>
        <taxon>Desulfurococcaceae</taxon>
        <taxon>Thermosphaera</taxon>
    </lineage>
</organism>
<reference evidence="4" key="1">
    <citation type="journal article" date="2020" name="mSystems">
        <title>Genome- and Community-Level Interaction Insights into Carbon Utilization and Element Cycling Functions of Hydrothermarchaeota in Hydrothermal Sediment.</title>
        <authorList>
            <person name="Zhou Z."/>
            <person name="Liu Y."/>
            <person name="Xu W."/>
            <person name="Pan J."/>
            <person name="Luo Z.H."/>
            <person name="Li M."/>
        </authorList>
    </citation>
    <scope>NUCLEOTIDE SEQUENCE [LARGE SCALE GENOMIC DNA]</scope>
    <source>
        <strain evidence="4">SpSt-23</strain>
    </source>
</reference>
<accession>A0A7C2BL93</accession>
<feature type="domain" description="Protein-glutamine gamma-glutamyltransferase-like C-terminal" evidence="3">
    <location>
        <begin position="190"/>
        <end position="246"/>
    </location>
</feature>
<comment type="caution">
    <text evidence="4">The sequence shown here is derived from an EMBL/GenBank/DDBJ whole genome shotgun (WGS) entry which is preliminary data.</text>
</comment>
<gene>
    <name evidence="4" type="ORF">ENP55_03635</name>
</gene>
<feature type="transmembrane region" description="Helical" evidence="2">
    <location>
        <begin position="137"/>
        <end position="156"/>
    </location>
</feature>
<feature type="compositionally biased region" description="Low complexity" evidence="1">
    <location>
        <begin position="79"/>
        <end position="96"/>
    </location>
</feature>
<dbReference type="EMBL" id="DSJT01000022">
    <property type="protein sequence ID" value="HEF87376.1"/>
    <property type="molecule type" value="Genomic_DNA"/>
</dbReference>
<keyword evidence="2" id="KW-0812">Transmembrane</keyword>
<keyword evidence="2" id="KW-0472">Membrane</keyword>
<name>A0A7C2BL93_9CREN</name>
<dbReference type="InterPro" id="IPR025403">
    <property type="entry name" value="TgpA-like_C"/>
</dbReference>
<evidence type="ECO:0000313" key="4">
    <source>
        <dbReference type="EMBL" id="HEF87376.1"/>
    </source>
</evidence>
<dbReference type="AlphaFoldDB" id="A0A7C2BL93"/>
<feature type="region of interest" description="Disordered" evidence="1">
    <location>
        <begin position="75"/>
        <end position="99"/>
    </location>
</feature>
<evidence type="ECO:0000259" key="3">
    <source>
        <dbReference type="Pfam" id="PF13559"/>
    </source>
</evidence>
<keyword evidence="2" id="KW-1133">Transmembrane helix</keyword>
<evidence type="ECO:0000256" key="2">
    <source>
        <dbReference type="SAM" id="Phobius"/>
    </source>
</evidence>
<protein>
    <submittedName>
        <fullName evidence="4">DUF4129 domain-containing protein</fullName>
    </submittedName>
</protein>
<dbReference type="Pfam" id="PF13559">
    <property type="entry name" value="DUF4129"/>
    <property type="match status" value="1"/>
</dbReference>
<evidence type="ECO:0000256" key="1">
    <source>
        <dbReference type="SAM" id="MobiDB-lite"/>
    </source>
</evidence>